<evidence type="ECO:0000256" key="1">
    <source>
        <dbReference type="SAM" id="SignalP"/>
    </source>
</evidence>
<proteinExistence type="predicted"/>
<sequence length="154" mass="17434">MILNIVWFFLLFMFHPLLSAGAPLNATEVITCGFLVRQFEQCIDGKENDYIEMTNIFREVDHSVVRYPNPKNPIKIKNKSTVKVHIEGFPGQVATGFSVDGRFGFWYNDQGWPADGEGGLGKCLTYGWDNVPFKCAHTSKPAPRHRDMDCAFPC</sequence>
<feature type="chain" id="PRO_5025336691" evidence="1">
    <location>
        <begin position="21"/>
        <end position="154"/>
    </location>
</feature>
<dbReference type="GeneID" id="54289477"/>
<dbReference type="AlphaFoldDB" id="A0A6A5XND8"/>
<keyword evidence="1" id="KW-0732">Signal</keyword>
<name>A0A6A5XND8_9PLEO</name>
<reference evidence="2" key="1">
    <citation type="journal article" date="2020" name="Stud. Mycol.">
        <title>101 Dothideomycetes genomes: a test case for predicting lifestyles and emergence of pathogens.</title>
        <authorList>
            <person name="Haridas S."/>
            <person name="Albert R."/>
            <person name="Binder M."/>
            <person name="Bloem J."/>
            <person name="Labutti K."/>
            <person name="Salamov A."/>
            <person name="Andreopoulos B."/>
            <person name="Baker S."/>
            <person name="Barry K."/>
            <person name="Bills G."/>
            <person name="Bluhm B."/>
            <person name="Cannon C."/>
            <person name="Castanera R."/>
            <person name="Culley D."/>
            <person name="Daum C."/>
            <person name="Ezra D."/>
            <person name="Gonzalez J."/>
            <person name="Henrissat B."/>
            <person name="Kuo A."/>
            <person name="Liang C."/>
            <person name="Lipzen A."/>
            <person name="Lutzoni F."/>
            <person name="Magnuson J."/>
            <person name="Mondo S."/>
            <person name="Nolan M."/>
            <person name="Ohm R."/>
            <person name="Pangilinan J."/>
            <person name="Park H.-J."/>
            <person name="Ramirez L."/>
            <person name="Alfaro M."/>
            <person name="Sun H."/>
            <person name="Tritt A."/>
            <person name="Yoshinaga Y."/>
            <person name="Zwiers L.-H."/>
            <person name="Turgeon B."/>
            <person name="Goodwin S."/>
            <person name="Spatafora J."/>
            <person name="Crous P."/>
            <person name="Grigoriev I."/>
        </authorList>
    </citation>
    <scope>NUCLEOTIDE SEQUENCE</scope>
    <source>
        <strain evidence="2">CBS 175.79</strain>
    </source>
</reference>
<protein>
    <submittedName>
        <fullName evidence="2">Uncharacterized protein</fullName>
    </submittedName>
</protein>
<feature type="signal peptide" evidence="1">
    <location>
        <begin position="1"/>
        <end position="20"/>
    </location>
</feature>
<dbReference type="EMBL" id="ML978070">
    <property type="protein sequence ID" value="KAF2014291.1"/>
    <property type="molecule type" value="Genomic_DNA"/>
</dbReference>
<evidence type="ECO:0000313" key="3">
    <source>
        <dbReference type="Proteomes" id="UP000799778"/>
    </source>
</evidence>
<accession>A0A6A5XND8</accession>
<dbReference type="Proteomes" id="UP000799778">
    <property type="component" value="Unassembled WGS sequence"/>
</dbReference>
<evidence type="ECO:0000313" key="2">
    <source>
        <dbReference type="EMBL" id="KAF2014291.1"/>
    </source>
</evidence>
<keyword evidence="3" id="KW-1185">Reference proteome</keyword>
<organism evidence="2 3">
    <name type="scientific">Aaosphaeria arxii CBS 175.79</name>
    <dbReference type="NCBI Taxonomy" id="1450172"/>
    <lineage>
        <taxon>Eukaryota</taxon>
        <taxon>Fungi</taxon>
        <taxon>Dikarya</taxon>
        <taxon>Ascomycota</taxon>
        <taxon>Pezizomycotina</taxon>
        <taxon>Dothideomycetes</taxon>
        <taxon>Pleosporomycetidae</taxon>
        <taxon>Pleosporales</taxon>
        <taxon>Pleosporales incertae sedis</taxon>
        <taxon>Aaosphaeria</taxon>
    </lineage>
</organism>
<gene>
    <name evidence="2" type="ORF">BU24DRAFT_463089</name>
</gene>
<dbReference type="RefSeq" id="XP_033382630.1">
    <property type="nucleotide sequence ID" value="XM_033532080.1"/>
</dbReference>